<evidence type="ECO:0000256" key="3">
    <source>
        <dbReference type="ARBA" id="ARBA00022525"/>
    </source>
</evidence>
<organism evidence="7 8">
    <name type="scientific">Gouania willdenowi</name>
    <name type="common">Blunt-snouted clingfish</name>
    <name type="synonym">Lepadogaster willdenowi</name>
    <dbReference type="NCBI Taxonomy" id="441366"/>
    <lineage>
        <taxon>Eukaryota</taxon>
        <taxon>Metazoa</taxon>
        <taxon>Chordata</taxon>
        <taxon>Craniata</taxon>
        <taxon>Vertebrata</taxon>
        <taxon>Euteleostomi</taxon>
        <taxon>Actinopterygii</taxon>
        <taxon>Neopterygii</taxon>
        <taxon>Teleostei</taxon>
        <taxon>Neoteleostei</taxon>
        <taxon>Acanthomorphata</taxon>
        <taxon>Ovalentaria</taxon>
        <taxon>Blenniimorphae</taxon>
        <taxon>Blenniiformes</taxon>
        <taxon>Gobiesocoidei</taxon>
        <taxon>Gobiesocidae</taxon>
        <taxon>Gobiesocinae</taxon>
        <taxon>Gouania</taxon>
    </lineage>
</organism>
<reference evidence="7" key="3">
    <citation type="submission" date="2025-09" db="UniProtKB">
        <authorList>
            <consortium name="Ensembl"/>
        </authorList>
    </citation>
    <scope>IDENTIFICATION</scope>
</reference>
<evidence type="ECO:0000313" key="7">
    <source>
        <dbReference type="Ensembl" id="ENSGWIP00000012094.1"/>
    </source>
</evidence>
<dbReference type="InterPro" id="IPR021116">
    <property type="entry name" value="Calcitonin/adrenomedullin"/>
</dbReference>
<dbReference type="GO" id="GO:0007189">
    <property type="term" value="P:adenylate cyclase-activating G protein-coupled receptor signaling pathway"/>
    <property type="evidence" value="ECO:0007669"/>
    <property type="project" value="TreeGrafter"/>
</dbReference>
<sequence length="179" mass="20225">MSIICQFKIITLTIFLFLFFRLDLPTIPRIIPKSFNATVAPDASEHAVIVDSKLSTWDHHFLWRTWGHKEPPTRGRHFLWRTWGHKEPPIRSPESLFHQNATRAPAWQRRSRHRRHANSGGGGGGGGSGGWGHGHLMRVGCVLGTCQVQNLSHRLYQLIGQSGREDSSPINPRSPHSYG</sequence>
<dbReference type="PANTHER" id="PTHR23414:SF2">
    <property type="entry name" value="PROTEIN ADM2"/>
    <property type="match status" value="1"/>
</dbReference>
<dbReference type="Ensembl" id="ENSGWIT00000013499.1">
    <property type="protein sequence ID" value="ENSGWIP00000012094.1"/>
    <property type="gene ID" value="ENSGWIG00000007049.1"/>
</dbReference>
<evidence type="ECO:0000256" key="5">
    <source>
        <dbReference type="ARBA" id="ARBA00023157"/>
    </source>
</evidence>
<protein>
    <submittedName>
        <fullName evidence="7">Adrenomedullin 2b</fullName>
    </submittedName>
</protein>
<evidence type="ECO:0000256" key="6">
    <source>
        <dbReference type="SAM" id="MobiDB-lite"/>
    </source>
</evidence>
<accession>A0A8C5DUR3</accession>
<dbReference type="InterPro" id="IPR051665">
    <property type="entry name" value="Adrenomedullin-reg_peptide"/>
</dbReference>
<dbReference type="Pfam" id="PF00214">
    <property type="entry name" value="Calc_CGRP_IAPP"/>
    <property type="match status" value="1"/>
</dbReference>
<dbReference type="GO" id="GO:0003073">
    <property type="term" value="P:regulation of systemic arterial blood pressure"/>
    <property type="evidence" value="ECO:0007669"/>
    <property type="project" value="TreeGrafter"/>
</dbReference>
<evidence type="ECO:0000256" key="2">
    <source>
        <dbReference type="ARBA" id="ARBA00010575"/>
    </source>
</evidence>
<evidence type="ECO:0000256" key="4">
    <source>
        <dbReference type="ARBA" id="ARBA00022729"/>
    </source>
</evidence>
<proteinExistence type="inferred from homology"/>
<comment type="subcellular location">
    <subcellularLocation>
        <location evidence="1">Secreted</location>
    </subcellularLocation>
</comment>
<reference evidence="7" key="2">
    <citation type="submission" date="2025-08" db="UniProtKB">
        <authorList>
            <consortium name="Ensembl"/>
        </authorList>
    </citation>
    <scope>IDENTIFICATION</scope>
</reference>
<dbReference type="GO" id="GO:0010460">
    <property type="term" value="P:positive regulation of heart rate"/>
    <property type="evidence" value="ECO:0007669"/>
    <property type="project" value="TreeGrafter"/>
</dbReference>
<feature type="region of interest" description="Disordered" evidence="6">
    <location>
        <begin position="102"/>
        <end position="129"/>
    </location>
</feature>
<keyword evidence="8" id="KW-1185">Reference proteome</keyword>
<name>A0A8C5DUR3_GOUWI</name>
<dbReference type="PANTHER" id="PTHR23414">
    <property type="entry name" value="ADRENOMEDULLIN, ADM"/>
    <property type="match status" value="1"/>
</dbReference>
<keyword evidence="4" id="KW-0732">Signal</keyword>
<dbReference type="GO" id="GO:0005576">
    <property type="term" value="C:extracellular region"/>
    <property type="evidence" value="ECO:0007669"/>
    <property type="project" value="UniProtKB-SubCell"/>
</dbReference>
<keyword evidence="5" id="KW-1015">Disulfide bond</keyword>
<comment type="similarity">
    <text evidence="2">Belongs to the adrenomedullin family.</text>
</comment>
<dbReference type="AlphaFoldDB" id="A0A8C5DUR3"/>
<keyword evidence="3" id="KW-0964">Secreted</keyword>
<feature type="compositionally biased region" description="Gly residues" evidence="6">
    <location>
        <begin position="119"/>
        <end position="129"/>
    </location>
</feature>
<evidence type="ECO:0000313" key="8">
    <source>
        <dbReference type="Proteomes" id="UP000694680"/>
    </source>
</evidence>
<evidence type="ECO:0000256" key="1">
    <source>
        <dbReference type="ARBA" id="ARBA00004613"/>
    </source>
</evidence>
<dbReference type="GO" id="GO:0005179">
    <property type="term" value="F:hormone activity"/>
    <property type="evidence" value="ECO:0007669"/>
    <property type="project" value="InterPro"/>
</dbReference>
<dbReference type="Proteomes" id="UP000694680">
    <property type="component" value="Chromosome 6"/>
</dbReference>
<reference evidence="7" key="1">
    <citation type="submission" date="2020-06" db="EMBL/GenBank/DDBJ databases">
        <authorList>
            <consortium name="Wellcome Sanger Institute Data Sharing"/>
        </authorList>
    </citation>
    <scope>NUCLEOTIDE SEQUENCE [LARGE SCALE GENOMIC DNA]</scope>
</reference>